<dbReference type="GO" id="GO:0008270">
    <property type="term" value="F:zinc ion binding"/>
    <property type="evidence" value="ECO:0007669"/>
    <property type="project" value="UniProtKB-KW"/>
</dbReference>
<evidence type="ECO:0000256" key="1">
    <source>
        <dbReference type="PROSITE-ProRule" id="PRU00042"/>
    </source>
</evidence>
<feature type="domain" description="C2H2-type" evidence="2">
    <location>
        <begin position="15"/>
        <end position="43"/>
    </location>
</feature>
<keyword evidence="1" id="KW-0863">Zinc-finger</keyword>
<accession>A0A3P7U6F2</accession>
<dbReference type="PROSITE" id="PS50157">
    <property type="entry name" value="ZINC_FINGER_C2H2_2"/>
    <property type="match status" value="1"/>
</dbReference>
<name>A0A183F5Q9_HELPZ</name>
<gene>
    <name evidence="3" type="ORF">HPBE_LOCUS1502</name>
</gene>
<dbReference type="EMBL" id="UZAH01001660">
    <property type="protein sequence ID" value="VDO19884.1"/>
    <property type="molecule type" value="Genomic_DNA"/>
</dbReference>
<sequence>MNSKHSDDLPTLTTVPCPLCDSVFATHRHLSEHCAKNHSDDDSTGRPQDFTFHKEIFENYNLYKEWYDKMCDLHATSFFCRASKKDSAVSYMRCHRSGEGVPQGEVRAKTSKKRHRYCSAYLNVYVRKDGSVLAEGCFGHIGHEIDEALLNWTEEQIEYLKLMLQEYTTDFIIRKMRKDHSAKTSKLYFVTKKDLWNISTRYNLTPGVRAKEDMASVAMRELERNPDDGIRFLLIITPLQVRWLQQYGNKGVSLDDTHNLTKYTLSDEAAFNNRLTEVLTYLRNKECLQMVQYLQKEYLGQEKIRKWASFNRKGAVMSTSMFGERWHLRLKQEKLKRKANARADFVIDVLIKAVNELAEDYEVAVGHVVAQLRTMYHK</sequence>
<dbReference type="PROSITE" id="PS00028">
    <property type="entry name" value="ZINC_FINGER_C2H2_1"/>
    <property type="match status" value="1"/>
</dbReference>
<keyword evidence="4" id="KW-1185">Reference proteome</keyword>
<dbReference type="Proteomes" id="UP000050761">
    <property type="component" value="Unassembled WGS sequence"/>
</dbReference>
<dbReference type="PANTHER" id="PTHR33936:SF24">
    <property type="entry name" value="C2H2-TYPE DOMAIN-CONTAINING PROTEIN"/>
    <property type="match status" value="1"/>
</dbReference>
<evidence type="ECO:0000313" key="4">
    <source>
        <dbReference type="Proteomes" id="UP000050761"/>
    </source>
</evidence>
<dbReference type="PANTHER" id="PTHR33936">
    <property type="entry name" value="PROTEIN CBG17840"/>
    <property type="match status" value="1"/>
</dbReference>
<dbReference type="InterPro" id="IPR052797">
    <property type="entry name" value="RegFact_GeneExpr_CellDeath"/>
</dbReference>
<dbReference type="AlphaFoldDB" id="A0A183F5Q9"/>
<keyword evidence="1" id="KW-0479">Metal-binding</keyword>
<reference evidence="3 4" key="1">
    <citation type="submission" date="2018-11" db="EMBL/GenBank/DDBJ databases">
        <authorList>
            <consortium name="Pathogen Informatics"/>
        </authorList>
    </citation>
    <scope>NUCLEOTIDE SEQUENCE [LARGE SCALE GENOMIC DNA]</scope>
</reference>
<keyword evidence="1" id="KW-0862">Zinc</keyword>
<accession>A0A183F5Q9</accession>
<protein>
    <submittedName>
        <fullName evidence="5">C2H2-type domain-containing protein</fullName>
    </submittedName>
</protein>
<organism evidence="4 5">
    <name type="scientific">Heligmosomoides polygyrus</name>
    <name type="common">Parasitic roundworm</name>
    <dbReference type="NCBI Taxonomy" id="6339"/>
    <lineage>
        <taxon>Eukaryota</taxon>
        <taxon>Metazoa</taxon>
        <taxon>Ecdysozoa</taxon>
        <taxon>Nematoda</taxon>
        <taxon>Chromadorea</taxon>
        <taxon>Rhabditida</taxon>
        <taxon>Rhabditina</taxon>
        <taxon>Rhabditomorpha</taxon>
        <taxon>Strongyloidea</taxon>
        <taxon>Heligmosomidae</taxon>
        <taxon>Heligmosomoides</taxon>
    </lineage>
</organism>
<dbReference type="OrthoDB" id="5870050at2759"/>
<evidence type="ECO:0000313" key="5">
    <source>
        <dbReference type="WBParaSite" id="HPBE_0000150101-mRNA-1"/>
    </source>
</evidence>
<proteinExistence type="predicted"/>
<reference evidence="5" key="2">
    <citation type="submission" date="2019-09" db="UniProtKB">
        <authorList>
            <consortium name="WormBaseParasite"/>
        </authorList>
    </citation>
    <scope>IDENTIFICATION</scope>
</reference>
<evidence type="ECO:0000313" key="3">
    <source>
        <dbReference type="EMBL" id="VDO19884.1"/>
    </source>
</evidence>
<dbReference type="InterPro" id="IPR013087">
    <property type="entry name" value="Znf_C2H2_type"/>
</dbReference>
<dbReference type="WBParaSite" id="HPBE_0000150101-mRNA-1">
    <property type="protein sequence ID" value="HPBE_0000150101-mRNA-1"/>
    <property type="gene ID" value="HPBE_0000150101"/>
</dbReference>
<evidence type="ECO:0000259" key="2">
    <source>
        <dbReference type="PROSITE" id="PS50157"/>
    </source>
</evidence>